<dbReference type="PANTHER" id="PTHR43102:SF2">
    <property type="entry name" value="GAF DOMAIN-CONTAINING PROTEIN"/>
    <property type="match status" value="1"/>
</dbReference>
<evidence type="ECO:0000313" key="5">
    <source>
        <dbReference type="EMBL" id="KGO05655.1"/>
    </source>
</evidence>
<dbReference type="InterPro" id="IPR005467">
    <property type="entry name" value="His_kinase_dom"/>
</dbReference>
<dbReference type="SUPFAM" id="SSF47384">
    <property type="entry name" value="Homodimeric domain of signal transducing histidine kinase"/>
    <property type="match status" value="1"/>
</dbReference>
<dbReference type="InterPro" id="IPR036890">
    <property type="entry name" value="HATPase_C_sf"/>
</dbReference>
<dbReference type="Pfam" id="PF02518">
    <property type="entry name" value="HATPase_c"/>
    <property type="match status" value="1"/>
</dbReference>
<dbReference type="SUPFAM" id="SSF55874">
    <property type="entry name" value="ATPase domain of HSP90 chaperone/DNA topoisomerase II/histidine kinase"/>
    <property type="match status" value="1"/>
</dbReference>
<reference evidence="5 6" key="1">
    <citation type="submission" date="2014-10" db="EMBL/GenBank/DDBJ databases">
        <title>Draft genome sequence of the proteorhodopsin-containing marine bacterium Dokdonia donghaensis.</title>
        <authorList>
            <person name="Gomez-Consarnau L."/>
            <person name="Gonzalez J.M."/>
            <person name="Riedel T."/>
            <person name="Jaenicke S."/>
            <person name="Wagner-Doebler I."/>
            <person name="Fuhrman J.A."/>
        </authorList>
    </citation>
    <scope>NUCLEOTIDE SEQUENCE [LARGE SCALE GENOMIC DNA]</scope>
    <source>
        <strain evidence="5 6">DSW-1</strain>
    </source>
</reference>
<dbReference type="Proteomes" id="UP000030140">
    <property type="component" value="Unassembled WGS sequence"/>
</dbReference>
<dbReference type="PRINTS" id="PR00344">
    <property type="entry name" value="BCTRLSENSOR"/>
</dbReference>
<comment type="catalytic activity">
    <reaction evidence="1">
        <text>ATP + protein L-histidine = ADP + protein N-phospho-L-histidine.</text>
        <dbReference type="EC" id="2.7.13.3"/>
    </reaction>
</comment>
<dbReference type="CDD" id="cd00082">
    <property type="entry name" value="HisKA"/>
    <property type="match status" value="1"/>
</dbReference>
<dbReference type="SMART" id="SM00387">
    <property type="entry name" value="HATPase_c"/>
    <property type="match status" value="1"/>
</dbReference>
<dbReference type="InterPro" id="IPR003018">
    <property type="entry name" value="GAF"/>
</dbReference>
<dbReference type="EC" id="2.7.13.3" evidence="2"/>
<evidence type="ECO:0000256" key="3">
    <source>
        <dbReference type="ARBA" id="ARBA00022553"/>
    </source>
</evidence>
<keyword evidence="6" id="KW-1185">Reference proteome</keyword>
<dbReference type="Gene3D" id="3.30.450.40">
    <property type="match status" value="1"/>
</dbReference>
<evidence type="ECO:0000259" key="4">
    <source>
        <dbReference type="PROSITE" id="PS50109"/>
    </source>
</evidence>
<dbReference type="KEGG" id="ddo:I597_2230"/>
<dbReference type="RefSeq" id="WP_035324698.1">
    <property type="nucleotide sequence ID" value="NZ_CP015125.1"/>
</dbReference>
<dbReference type="Pfam" id="PF01590">
    <property type="entry name" value="GAF"/>
    <property type="match status" value="1"/>
</dbReference>
<dbReference type="SUPFAM" id="SSF55781">
    <property type="entry name" value="GAF domain-like"/>
    <property type="match status" value="1"/>
</dbReference>
<dbReference type="EMBL" id="JSAQ01000001">
    <property type="protein sequence ID" value="KGO05655.1"/>
    <property type="molecule type" value="Genomic_DNA"/>
</dbReference>
<dbReference type="PANTHER" id="PTHR43102">
    <property type="entry name" value="SLR1143 PROTEIN"/>
    <property type="match status" value="1"/>
</dbReference>
<protein>
    <recommendedName>
        <fullName evidence="2">histidine kinase</fullName>
        <ecNumber evidence="2">2.7.13.3</ecNumber>
    </recommendedName>
</protein>
<dbReference type="Pfam" id="PF00512">
    <property type="entry name" value="HisKA"/>
    <property type="match status" value="1"/>
</dbReference>
<dbReference type="PROSITE" id="PS50109">
    <property type="entry name" value="HIS_KIN"/>
    <property type="match status" value="1"/>
</dbReference>
<dbReference type="InterPro" id="IPR003594">
    <property type="entry name" value="HATPase_dom"/>
</dbReference>
<name>A0A0A2GYY9_9FLAO</name>
<organism evidence="5 6">
    <name type="scientific">Dokdonia donghaensis DSW-1</name>
    <dbReference type="NCBI Taxonomy" id="1300343"/>
    <lineage>
        <taxon>Bacteria</taxon>
        <taxon>Pseudomonadati</taxon>
        <taxon>Bacteroidota</taxon>
        <taxon>Flavobacteriia</taxon>
        <taxon>Flavobacteriales</taxon>
        <taxon>Flavobacteriaceae</taxon>
        <taxon>Dokdonia</taxon>
    </lineage>
</organism>
<dbReference type="SMART" id="SM00388">
    <property type="entry name" value="HisKA"/>
    <property type="match status" value="1"/>
</dbReference>
<dbReference type="InterPro" id="IPR003661">
    <property type="entry name" value="HisK_dim/P_dom"/>
</dbReference>
<dbReference type="InterPro" id="IPR036097">
    <property type="entry name" value="HisK_dim/P_sf"/>
</dbReference>
<dbReference type="OrthoDB" id="9811889at2"/>
<accession>A0A0A2GYY9</accession>
<dbReference type="InterPro" id="IPR004358">
    <property type="entry name" value="Sig_transdc_His_kin-like_C"/>
</dbReference>
<dbReference type="GO" id="GO:0000155">
    <property type="term" value="F:phosphorelay sensor kinase activity"/>
    <property type="evidence" value="ECO:0007669"/>
    <property type="project" value="InterPro"/>
</dbReference>
<keyword evidence="3" id="KW-0597">Phosphoprotein</keyword>
<evidence type="ECO:0000256" key="1">
    <source>
        <dbReference type="ARBA" id="ARBA00000085"/>
    </source>
</evidence>
<proteinExistence type="predicted"/>
<evidence type="ECO:0000313" key="6">
    <source>
        <dbReference type="Proteomes" id="UP000030140"/>
    </source>
</evidence>
<dbReference type="Gene3D" id="3.30.565.10">
    <property type="entry name" value="Histidine kinase-like ATPase, C-terminal domain"/>
    <property type="match status" value="1"/>
</dbReference>
<evidence type="ECO:0000256" key="2">
    <source>
        <dbReference type="ARBA" id="ARBA00012438"/>
    </source>
</evidence>
<dbReference type="InterPro" id="IPR029016">
    <property type="entry name" value="GAF-like_dom_sf"/>
</dbReference>
<gene>
    <name evidence="5" type="ORF">NV36_01525</name>
</gene>
<dbReference type="AlphaFoldDB" id="A0A0A2GYY9"/>
<sequence>MIAPDIPQNEKQRMLSLLSLGLLDTEQEDDFDYITKLAAYICKTPVALVTLVDEDRQWFKSKVGMALCETSRDSSFCAHAILTPDEILEIPDATKDVRFIDNPLTKMEDPVIFYAGVPLRTTDGMVMGSLCVIDHKPNKLSKEQRAALITLAKQVERLFELRLVNNQLEQTKASLTKHNTLLKDFAGTVSHDLKMPLANLILTSDILKKKYTEALDESGVNYLGYLKKSSLSMSNYITNILAHYESTAYDREDAHEFMFNDMLEDLVDLLNINFECEFHFPEVNIELRCNRSALDQIFLNLIGNSIKYNDKEHTIIHIDVIEQDNHFEFSIKDNGRGIEEEKLEGIFTLFSTAGHLDKNGEKGHGIGLSTVEKLVHNLGGTISVSSVLGEYTKFTFTVAKS</sequence>
<dbReference type="PATRIC" id="fig|1300343.5.peg.2250"/>
<feature type="domain" description="Histidine kinase" evidence="4">
    <location>
        <begin position="188"/>
        <end position="401"/>
    </location>
</feature>
<comment type="caution">
    <text evidence="5">The sequence shown here is derived from an EMBL/GenBank/DDBJ whole genome shotgun (WGS) entry which is preliminary data.</text>
</comment>
<dbReference type="Gene3D" id="1.10.287.130">
    <property type="match status" value="1"/>
</dbReference>